<evidence type="ECO:0000256" key="4">
    <source>
        <dbReference type="SAM" id="MobiDB-lite"/>
    </source>
</evidence>
<accession>A0A9W8A454</accession>
<evidence type="ECO:0000256" key="1">
    <source>
        <dbReference type="ARBA" id="ARBA00004123"/>
    </source>
</evidence>
<dbReference type="GO" id="GO:0000398">
    <property type="term" value="P:mRNA splicing, via spliceosome"/>
    <property type="evidence" value="ECO:0007669"/>
    <property type="project" value="TreeGrafter"/>
</dbReference>
<keyword evidence="3" id="KW-0539">Nucleus</keyword>
<sequence length="455" mass="50035">MKIEEKLSRCGAPFSGVELIIDRNTGTALNTLAIIIEPNTVYKAPSPSNAQPNIVTPELHHYNHVNSFQPHTGIVGQQYHQPEWHSQESPIQPNVEQLDKPALDASWSCNDGSIDIGNTPWSFILIRNLDPLTSHTSIKEVLYKLSKEAATKAGNTLTNEEAYPRNVWIVRDRITRISCEFAFVEAYNTKIAADWISCCSKSPDSASFSLEIDGRVASVTFATSQSFLPIPAKTDEDSLDDQTILAEPIFYMNGIGYMYWDTGLLLHSDGASQSSTGGVTNKKGSIEDQTPVIGPAFPKKEQPVPTSKHADDLDKDSENDTALNNGADADDLLKEFYASLEADDHDDDENSHSSDSDTSDSSTDSEQEDNEKANHPQKSTNVGQKLLEKMGWIPGKGLGQSESGQVNPVEVVRYSKGAGLGAGRAEKLDKSLSIKSTMTYQEKARMLARQRYYEE</sequence>
<name>A0A9W8A454_9FUNG</name>
<organism evidence="6 7">
    <name type="scientific">Mycoemilia scoparia</name>
    <dbReference type="NCBI Taxonomy" id="417184"/>
    <lineage>
        <taxon>Eukaryota</taxon>
        <taxon>Fungi</taxon>
        <taxon>Fungi incertae sedis</taxon>
        <taxon>Zoopagomycota</taxon>
        <taxon>Kickxellomycotina</taxon>
        <taxon>Kickxellomycetes</taxon>
        <taxon>Kickxellales</taxon>
        <taxon>Kickxellaceae</taxon>
        <taxon>Mycoemilia</taxon>
    </lineage>
</organism>
<dbReference type="EMBL" id="JANBPU010000001">
    <property type="protein sequence ID" value="KAJ1922340.1"/>
    <property type="molecule type" value="Genomic_DNA"/>
</dbReference>
<evidence type="ECO:0000256" key="2">
    <source>
        <dbReference type="ARBA" id="ARBA00022884"/>
    </source>
</evidence>
<dbReference type="Proteomes" id="UP001150538">
    <property type="component" value="Unassembled WGS sequence"/>
</dbReference>
<evidence type="ECO:0000313" key="7">
    <source>
        <dbReference type="Proteomes" id="UP001150538"/>
    </source>
</evidence>
<dbReference type="OrthoDB" id="439808at2759"/>
<protein>
    <recommendedName>
        <fullName evidence="5">G-patch domain-containing protein</fullName>
    </recommendedName>
</protein>
<dbReference type="Pfam" id="PF01585">
    <property type="entry name" value="G-patch"/>
    <property type="match status" value="1"/>
</dbReference>
<feature type="region of interest" description="Disordered" evidence="4">
    <location>
        <begin position="343"/>
        <end position="385"/>
    </location>
</feature>
<proteinExistence type="predicted"/>
<dbReference type="GO" id="GO:0003723">
    <property type="term" value="F:RNA binding"/>
    <property type="evidence" value="ECO:0007669"/>
    <property type="project" value="UniProtKB-KW"/>
</dbReference>
<evidence type="ECO:0000313" key="6">
    <source>
        <dbReference type="EMBL" id="KAJ1922340.1"/>
    </source>
</evidence>
<gene>
    <name evidence="6" type="ORF">H4219_000202</name>
</gene>
<dbReference type="PANTHER" id="PTHR13948">
    <property type="entry name" value="RNA-BINDING PROTEIN"/>
    <property type="match status" value="1"/>
</dbReference>
<feature type="domain" description="G-patch" evidence="5">
    <location>
        <begin position="379"/>
        <end position="425"/>
    </location>
</feature>
<comment type="caution">
    <text evidence="6">The sequence shown here is derived from an EMBL/GenBank/DDBJ whole genome shotgun (WGS) entry which is preliminary data.</text>
</comment>
<dbReference type="SMART" id="SM00443">
    <property type="entry name" value="G_patch"/>
    <property type="match status" value="1"/>
</dbReference>
<reference evidence="6" key="1">
    <citation type="submission" date="2022-07" db="EMBL/GenBank/DDBJ databases">
        <title>Phylogenomic reconstructions and comparative analyses of Kickxellomycotina fungi.</title>
        <authorList>
            <person name="Reynolds N.K."/>
            <person name="Stajich J.E."/>
            <person name="Barry K."/>
            <person name="Grigoriev I.V."/>
            <person name="Crous P."/>
            <person name="Smith M.E."/>
        </authorList>
    </citation>
    <scope>NUCLEOTIDE SEQUENCE</scope>
    <source>
        <strain evidence="6">NBRC 100468</strain>
    </source>
</reference>
<evidence type="ECO:0000259" key="5">
    <source>
        <dbReference type="PROSITE" id="PS50174"/>
    </source>
</evidence>
<dbReference type="InterPro" id="IPR012677">
    <property type="entry name" value="Nucleotide-bd_a/b_plait_sf"/>
</dbReference>
<feature type="compositionally biased region" description="Polar residues" evidence="4">
    <location>
        <begin position="272"/>
        <end position="283"/>
    </location>
</feature>
<comment type="subcellular location">
    <subcellularLocation>
        <location evidence="1">Nucleus</location>
    </subcellularLocation>
</comment>
<keyword evidence="2" id="KW-0694">RNA-binding</keyword>
<keyword evidence="7" id="KW-1185">Reference proteome</keyword>
<evidence type="ECO:0000256" key="3">
    <source>
        <dbReference type="ARBA" id="ARBA00023242"/>
    </source>
</evidence>
<dbReference type="AlphaFoldDB" id="A0A9W8A454"/>
<dbReference type="InterPro" id="IPR000467">
    <property type="entry name" value="G_patch_dom"/>
</dbReference>
<dbReference type="Gene3D" id="3.30.70.330">
    <property type="match status" value="1"/>
</dbReference>
<dbReference type="PROSITE" id="PS50174">
    <property type="entry name" value="G_PATCH"/>
    <property type="match status" value="1"/>
</dbReference>
<dbReference type="GO" id="GO:0005634">
    <property type="term" value="C:nucleus"/>
    <property type="evidence" value="ECO:0007669"/>
    <property type="project" value="UniProtKB-SubCell"/>
</dbReference>
<feature type="compositionally biased region" description="Basic and acidic residues" evidence="4">
    <location>
        <begin position="298"/>
        <end position="318"/>
    </location>
</feature>
<dbReference type="PANTHER" id="PTHR13948:SF3">
    <property type="entry name" value="FI21118P1"/>
    <property type="match status" value="1"/>
</dbReference>
<feature type="region of interest" description="Disordered" evidence="4">
    <location>
        <begin position="272"/>
        <end position="328"/>
    </location>
</feature>